<name>A0A835MAE3_9MAGN</name>
<proteinExistence type="predicted"/>
<dbReference type="Pfam" id="PF23156">
    <property type="entry name" value="DUF7054"/>
    <property type="match status" value="1"/>
</dbReference>
<dbReference type="PANTHER" id="PTHR33270">
    <property type="entry name" value="BNAC05G50380D PROTEIN"/>
    <property type="match status" value="1"/>
</dbReference>
<sequence>MKKNSTHKGGGGNRLLISINVLGSAGPLRFLVNEGELVAAVIETAVRNYAREGRLPILGSEFNDFLLYCANAGTDAMSPWETIGSRGGRNFVLYKKSPQMSTKAGKMTDGVDFSKEWWW</sequence>
<evidence type="ECO:0000259" key="1">
    <source>
        <dbReference type="Pfam" id="PF23156"/>
    </source>
</evidence>
<comment type="caution">
    <text evidence="2">The sequence shown here is derived from an EMBL/GenBank/DDBJ whole genome shotgun (WGS) entry which is preliminary data.</text>
</comment>
<reference evidence="2 3" key="1">
    <citation type="submission" date="2020-10" db="EMBL/GenBank/DDBJ databases">
        <title>The Coptis chinensis genome and diversification of protoberbering-type alkaloids.</title>
        <authorList>
            <person name="Wang B."/>
            <person name="Shu S."/>
            <person name="Song C."/>
            <person name="Liu Y."/>
        </authorList>
    </citation>
    <scope>NUCLEOTIDE SEQUENCE [LARGE SCALE GENOMIC DNA]</scope>
    <source>
        <strain evidence="2">HL-2020</strain>
        <tissue evidence="2">Leaf</tissue>
    </source>
</reference>
<protein>
    <recommendedName>
        <fullName evidence="1">DUF7054 domain-containing protein</fullName>
    </recommendedName>
</protein>
<evidence type="ECO:0000313" key="2">
    <source>
        <dbReference type="EMBL" id="KAF9625285.1"/>
    </source>
</evidence>
<feature type="domain" description="DUF7054" evidence="1">
    <location>
        <begin position="13"/>
        <end position="93"/>
    </location>
</feature>
<dbReference type="InterPro" id="IPR040358">
    <property type="entry name" value="At4g22758-like"/>
</dbReference>
<dbReference type="OrthoDB" id="1919859at2759"/>
<dbReference type="EMBL" id="JADFTS010000001">
    <property type="protein sequence ID" value="KAF9625285.1"/>
    <property type="molecule type" value="Genomic_DNA"/>
</dbReference>
<dbReference type="PANTHER" id="PTHR33270:SF18">
    <property type="entry name" value="OS02G0324700 PROTEIN"/>
    <property type="match status" value="1"/>
</dbReference>
<accession>A0A835MAE3</accession>
<dbReference type="Proteomes" id="UP000631114">
    <property type="component" value="Unassembled WGS sequence"/>
</dbReference>
<keyword evidence="3" id="KW-1185">Reference proteome</keyword>
<organism evidence="2 3">
    <name type="scientific">Coptis chinensis</name>
    <dbReference type="NCBI Taxonomy" id="261450"/>
    <lineage>
        <taxon>Eukaryota</taxon>
        <taxon>Viridiplantae</taxon>
        <taxon>Streptophyta</taxon>
        <taxon>Embryophyta</taxon>
        <taxon>Tracheophyta</taxon>
        <taxon>Spermatophyta</taxon>
        <taxon>Magnoliopsida</taxon>
        <taxon>Ranunculales</taxon>
        <taxon>Ranunculaceae</taxon>
        <taxon>Coptidoideae</taxon>
        <taxon>Coptis</taxon>
    </lineage>
</organism>
<dbReference type="AlphaFoldDB" id="A0A835MAE3"/>
<evidence type="ECO:0000313" key="3">
    <source>
        <dbReference type="Proteomes" id="UP000631114"/>
    </source>
</evidence>
<dbReference type="InterPro" id="IPR055482">
    <property type="entry name" value="DUF7054"/>
</dbReference>
<gene>
    <name evidence="2" type="ORF">IFM89_020871</name>
</gene>